<dbReference type="EMBL" id="JANX01000004">
    <property type="protein sequence ID" value="KGM35975.1"/>
    <property type="molecule type" value="Genomic_DNA"/>
</dbReference>
<protein>
    <recommendedName>
        <fullName evidence="3">Glycosyltransferase</fullName>
    </recommendedName>
</protein>
<organism evidence="1 2">
    <name type="scientific">Inquilinus limosus MP06</name>
    <dbReference type="NCBI Taxonomy" id="1398085"/>
    <lineage>
        <taxon>Bacteria</taxon>
        <taxon>Pseudomonadati</taxon>
        <taxon>Pseudomonadota</taxon>
        <taxon>Alphaproteobacteria</taxon>
        <taxon>Rhodospirillales</taxon>
        <taxon>Rhodospirillaceae</taxon>
        <taxon>Inquilinus</taxon>
    </lineage>
</organism>
<sequence length="253" mass="29147">MLTRLTSNGNTLPMVNVICAKWGPKYGPEYVNRLKAMVSRNLARPHRFVCFTDDPTGLDPDVEHFPMPVLPVPEPHCNLPWRKVTLFGQPLGDLEGPTLFLDLDIVIVDSLDPFFDHPGRFCVIHNWTHPDRRVGNTSVYRFDIGAHQDVLDNLVANHRQIFARYRNSQTYVSDHIGEITWWPEAWCVSFKKHCMPGGPLGLFNWFMTPRRPEGSRIVVFHGDPKPEYAISGHWPGRWSKHVRPTPWVAEHWG</sequence>
<dbReference type="AlphaFoldDB" id="A0A0A0DD75"/>
<dbReference type="OrthoDB" id="564871at2"/>
<dbReference type="SUPFAM" id="SSF53448">
    <property type="entry name" value="Nucleotide-diphospho-sugar transferases"/>
    <property type="match status" value="1"/>
</dbReference>
<comment type="caution">
    <text evidence="1">The sequence shown here is derived from an EMBL/GenBank/DDBJ whole genome shotgun (WGS) entry which is preliminary data.</text>
</comment>
<proteinExistence type="predicted"/>
<dbReference type="Proteomes" id="UP000029995">
    <property type="component" value="Unassembled WGS sequence"/>
</dbReference>
<accession>A0A0A0DD75</accession>
<gene>
    <name evidence="1" type="ORF">P409_01330</name>
</gene>
<dbReference type="InterPro" id="IPR029044">
    <property type="entry name" value="Nucleotide-diphossugar_trans"/>
</dbReference>
<evidence type="ECO:0000313" key="1">
    <source>
        <dbReference type="EMBL" id="KGM35975.1"/>
    </source>
</evidence>
<evidence type="ECO:0000313" key="2">
    <source>
        <dbReference type="Proteomes" id="UP000029995"/>
    </source>
</evidence>
<name>A0A0A0DD75_9PROT</name>
<evidence type="ECO:0008006" key="3">
    <source>
        <dbReference type="Google" id="ProtNLM"/>
    </source>
</evidence>
<reference evidence="1 2" key="1">
    <citation type="submission" date="2014-01" db="EMBL/GenBank/DDBJ databases">
        <title>Genome sequence determination for a cystic fibrosis isolate, Inquilinus limosus.</title>
        <authorList>
            <person name="Pino M."/>
            <person name="Di Conza J."/>
            <person name="Gutkind G."/>
        </authorList>
    </citation>
    <scope>NUCLEOTIDE SEQUENCE [LARGE SCALE GENOMIC DNA]</scope>
    <source>
        <strain evidence="1 2">MP06</strain>
    </source>
</reference>